<comment type="similarity">
    <text evidence="1 3">Belongs to the short-chain dehydrogenases/reductases (SDR) family.</text>
</comment>
<name>A0A1L3ZWA1_9SPHN</name>
<dbReference type="EMBL" id="CP018221">
    <property type="protein sequence ID" value="API59912.1"/>
    <property type="molecule type" value="Genomic_DNA"/>
</dbReference>
<dbReference type="GO" id="GO:0016616">
    <property type="term" value="F:oxidoreductase activity, acting on the CH-OH group of donors, NAD or NADP as acceptor"/>
    <property type="evidence" value="ECO:0007669"/>
    <property type="project" value="UniProtKB-ARBA"/>
</dbReference>
<dbReference type="SMART" id="SM00822">
    <property type="entry name" value="PKS_KR"/>
    <property type="match status" value="1"/>
</dbReference>
<evidence type="ECO:0000256" key="1">
    <source>
        <dbReference type="ARBA" id="ARBA00006484"/>
    </source>
</evidence>
<evidence type="ECO:0000313" key="6">
    <source>
        <dbReference type="Proteomes" id="UP000182063"/>
    </source>
</evidence>
<dbReference type="Gene3D" id="3.40.50.720">
    <property type="entry name" value="NAD(P)-binding Rossmann-like Domain"/>
    <property type="match status" value="1"/>
</dbReference>
<feature type="domain" description="Ketoreductase" evidence="4">
    <location>
        <begin position="7"/>
        <end position="236"/>
    </location>
</feature>
<keyword evidence="6" id="KW-1185">Reference proteome</keyword>
<dbReference type="SUPFAM" id="SSF51735">
    <property type="entry name" value="NAD(P)-binding Rossmann-fold domains"/>
    <property type="match status" value="1"/>
</dbReference>
<dbReference type="PRINTS" id="PR00081">
    <property type="entry name" value="GDHRDH"/>
</dbReference>
<keyword evidence="2" id="KW-0560">Oxidoreductase</keyword>
<organism evidence="5 6">
    <name type="scientific">Tardibacter chloracetimidivorans</name>
    <dbReference type="NCBI Taxonomy" id="1921510"/>
    <lineage>
        <taxon>Bacteria</taxon>
        <taxon>Pseudomonadati</taxon>
        <taxon>Pseudomonadota</taxon>
        <taxon>Alphaproteobacteria</taxon>
        <taxon>Sphingomonadales</taxon>
        <taxon>Sphingomonadaceae</taxon>
        <taxon>Tardibacter</taxon>
    </lineage>
</organism>
<dbReference type="PANTHER" id="PTHR44196:SF1">
    <property type="entry name" value="DEHYDROGENASE_REDUCTASE SDR FAMILY MEMBER 7B"/>
    <property type="match status" value="1"/>
</dbReference>
<dbReference type="GO" id="GO:0016020">
    <property type="term" value="C:membrane"/>
    <property type="evidence" value="ECO:0007669"/>
    <property type="project" value="TreeGrafter"/>
</dbReference>
<evidence type="ECO:0000259" key="4">
    <source>
        <dbReference type="SMART" id="SM00822"/>
    </source>
</evidence>
<dbReference type="AlphaFoldDB" id="A0A1L3ZWA1"/>
<dbReference type="Pfam" id="PF00106">
    <property type="entry name" value="adh_short"/>
    <property type="match status" value="1"/>
</dbReference>
<evidence type="ECO:0000256" key="3">
    <source>
        <dbReference type="RuleBase" id="RU000363"/>
    </source>
</evidence>
<dbReference type="InterPro" id="IPR020904">
    <property type="entry name" value="Sc_DH/Rdtase_CS"/>
</dbReference>
<proteinExistence type="inferred from homology"/>
<dbReference type="RefSeq" id="WP_072597702.1">
    <property type="nucleotide sequence ID" value="NZ_CP018221.1"/>
</dbReference>
<accession>A0A1L3ZWA1</accession>
<dbReference type="FunFam" id="3.40.50.720:FF:000047">
    <property type="entry name" value="NADP-dependent L-serine/L-allo-threonine dehydrogenase"/>
    <property type="match status" value="1"/>
</dbReference>
<evidence type="ECO:0000256" key="2">
    <source>
        <dbReference type="ARBA" id="ARBA00023002"/>
    </source>
</evidence>
<dbReference type="PRINTS" id="PR00080">
    <property type="entry name" value="SDRFAMILY"/>
</dbReference>
<sequence>MTALTNKTFIIMGASSGIGEATAHRLSSEGAQLVLAARRTDRLDILARALPAPAIACACDVVNRADVDAVAAAALERFGRIDGIVNCAGIMPMSPLAKGRVEDWDRLIDVNIRGVLHGINAVLGHLIAQGHGDIVNVGSIASFRTFPSGAVYSATKFAVRAIGDGLRAESGDVVRVTTVYPGPVASELAETVGNDQLRDHIKGLEAVALPAGAIADAIAFALKQPAGTSIDDITINPTARF</sequence>
<dbReference type="PANTHER" id="PTHR44196">
    <property type="entry name" value="DEHYDROGENASE/REDUCTASE SDR FAMILY MEMBER 7B"/>
    <property type="match status" value="1"/>
</dbReference>
<gene>
    <name evidence="5" type="ORF">BSL82_11810</name>
</gene>
<dbReference type="InterPro" id="IPR002347">
    <property type="entry name" value="SDR_fam"/>
</dbReference>
<dbReference type="KEGG" id="sphj:BSL82_11810"/>
<dbReference type="InterPro" id="IPR057326">
    <property type="entry name" value="KR_dom"/>
</dbReference>
<reference evidence="6" key="1">
    <citation type="submission" date="2016-11" db="EMBL/GenBank/DDBJ databases">
        <title>Complete Genome Sequence of alachlor-degrading Sphingomonas sp. strain JJ-A5.</title>
        <authorList>
            <person name="Lee H."/>
            <person name="Ka J.-O."/>
        </authorList>
    </citation>
    <scope>NUCLEOTIDE SEQUENCE [LARGE SCALE GENOMIC DNA]</scope>
    <source>
        <strain evidence="6">JJ-A5</strain>
    </source>
</reference>
<dbReference type="InterPro" id="IPR036291">
    <property type="entry name" value="NAD(P)-bd_dom_sf"/>
</dbReference>
<protein>
    <recommendedName>
        <fullName evidence="4">Ketoreductase domain-containing protein</fullName>
    </recommendedName>
</protein>
<dbReference type="Proteomes" id="UP000182063">
    <property type="component" value="Chromosome"/>
</dbReference>
<dbReference type="OrthoDB" id="9810734at2"/>
<dbReference type="STRING" id="1921510.BSL82_11810"/>
<evidence type="ECO:0000313" key="5">
    <source>
        <dbReference type="EMBL" id="API59912.1"/>
    </source>
</evidence>
<dbReference type="PROSITE" id="PS00061">
    <property type="entry name" value="ADH_SHORT"/>
    <property type="match status" value="1"/>
</dbReference>